<dbReference type="RefSeq" id="WP_273234975.1">
    <property type="nucleotide sequence ID" value="NZ_QFOH01000043.1"/>
</dbReference>
<dbReference type="GO" id="GO:0005886">
    <property type="term" value="C:plasma membrane"/>
    <property type="evidence" value="ECO:0007669"/>
    <property type="project" value="TreeGrafter"/>
</dbReference>
<dbReference type="InterPro" id="IPR005467">
    <property type="entry name" value="His_kinase_dom"/>
</dbReference>
<evidence type="ECO:0000313" key="9">
    <source>
        <dbReference type="Proteomes" id="UP000249198"/>
    </source>
</evidence>
<dbReference type="EC" id="2.7.13.3" evidence="2"/>
<comment type="catalytic activity">
    <reaction evidence="1">
        <text>ATP + protein L-histidine = ADP + protein N-phospho-L-histidine.</text>
        <dbReference type="EC" id="2.7.13.3"/>
    </reaction>
</comment>
<dbReference type="PROSITE" id="PS50109">
    <property type="entry name" value="HIS_KIN"/>
    <property type="match status" value="1"/>
</dbReference>
<reference evidence="8 9" key="1">
    <citation type="submission" date="2017-08" db="EMBL/GenBank/DDBJ databases">
        <title>Infants hospitalized years apart are colonized by the same room-sourced microbial strains.</title>
        <authorList>
            <person name="Brooks B."/>
            <person name="Olm M.R."/>
            <person name="Firek B.A."/>
            <person name="Baker R."/>
            <person name="Thomas B.C."/>
            <person name="Morowitz M.J."/>
            <person name="Banfield J.F."/>
        </authorList>
    </citation>
    <scope>NUCLEOTIDE SEQUENCE [LARGE SCALE GENOMIC DNA]</scope>
    <source>
        <strain evidence="8">S2_009_000_R2_77</strain>
    </source>
</reference>
<dbReference type="PANTHER" id="PTHR45453">
    <property type="entry name" value="PHOSPHATE REGULON SENSOR PROTEIN PHOR"/>
    <property type="match status" value="1"/>
</dbReference>
<sequence>GKTISVLIRQTADSTIFSIENPGNTISSEHLEKLFDRFYRVDPARREGSPSNAGLGLAITRSIIEAHKGRIWCTSAAGVTGFHIEFPHHQCCRPGGKSATANR</sequence>
<keyword evidence="4" id="KW-0808">Transferase</keyword>
<evidence type="ECO:0000256" key="4">
    <source>
        <dbReference type="ARBA" id="ARBA00022679"/>
    </source>
</evidence>
<accession>A0A2W5EPT4</accession>
<keyword evidence="3" id="KW-0597">Phosphoprotein</keyword>
<feature type="domain" description="Histidine kinase" evidence="7">
    <location>
        <begin position="1"/>
        <end position="90"/>
    </location>
</feature>
<dbReference type="PRINTS" id="PR00344">
    <property type="entry name" value="BCTRLSENSOR"/>
</dbReference>
<keyword evidence="5" id="KW-0418">Kinase</keyword>
<dbReference type="InterPro" id="IPR036890">
    <property type="entry name" value="HATPase_C_sf"/>
</dbReference>
<dbReference type="GO" id="GO:0000155">
    <property type="term" value="F:phosphorelay sensor kinase activity"/>
    <property type="evidence" value="ECO:0007669"/>
    <property type="project" value="TreeGrafter"/>
</dbReference>
<dbReference type="SMART" id="SM00387">
    <property type="entry name" value="HATPase_c"/>
    <property type="match status" value="1"/>
</dbReference>
<gene>
    <name evidence="8" type="ORF">DI599_21230</name>
</gene>
<dbReference type="AlphaFoldDB" id="A0A2W5EPT4"/>
<comment type="caution">
    <text evidence="8">The sequence shown here is derived from an EMBL/GenBank/DDBJ whole genome shotgun (WGS) entry which is preliminary data.</text>
</comment>
<evidence type="ECO:0000313" key="8">
    <source>
        <dbReference type="EMBL" id="PZP20822.1"/>
    </source>
</evidence>
<dbReference type="Pfam" id="PF02518">
    <property type="entry name" value="HATPase_c"/>
    <property type="match status" value="1"/>
</dbReference>
<dbReference type="InterPro" id="IPR004358">
    <property type="entry name" value="Sig_transdc_His_kin-like_C"/>
</dbReference>
<name>A0A2W5EPT4_9PSED</name>
<dbReference type="InterPro" id="IPR003594">
    <property type="entry name" value="HATPase_dom"/>
</dbReference>
<dbReference type="PANTHER" id="PTHR45453:SF1">
    <property type="entry name" value="PHOSPHATE REGULON SENSOR PROTEIN PHOR"/>
    <property type="match status" value="1"/>
</dbReference>
<dbReference type="InterPro" id="IPR050351">
    <property type="entry name" value="BphY/WalK/GraS-like"/>
</dbReference>
<protein>
    <recommendedName>
        <fullName evidence="2">histidine kinase</fullName>
        <ecNumber evidence="2">2.7.13.3</ecNumber>
    </recommendedName>
</protein>
<evidence type="ECO:0000256" key="1">
    <source>
        <dbReference type="ARBA" id="ARBA00000085"/>
    </source>
</evidence>
<dbReference type="Gene3D" id="3.30.565.10">
    <property type="entry name" value="Histidine kinase-like ATPase, C-terminal domain"/>
    <property type="match status" value="1"/>
</dbReference>
<dbReference type="EMBL" id="QFOH01000043">
    <property type="protein sequence ID" value="PZP20822.1"/>
    <property type="molecule type" value="Genomic_DNA"/>
</dbReference>
<dbReference type="Proteomes" id="UP000249198">
    <property type="component" value="Unassembled WGS sequence"/>
</dbReference>
<evidence type="ECO:0000256" key="3">
    <source>
        <dbReference type="ARBA" id="ARBA00022553"/>
    </source>
</evidence>
<evidence type="ECO:0000259" key="7">
    <source>
        <dbReference type="PROSITE" id="PS50109"/>
    </source>
</evidence>
<organism evidence="8 9">
    <name type="scientific">Pseudomonas kuykendallii</name>
    <dbReference type="NCBI Taxonomy" id="1007099"/>
    <lineage>
        <taxon>Bacteria</taxon>
        <taxon>Pseudomonadati</taxon>
        <taxon>Pseudomonadota</taxon>
        <taxon>Gammaproteobacteria</taxon>
        <taxon>Pseudomonadales</taxon>
        <taxon>Pseudomonadaceae</taxon>
        <taxon>Pseudomonas</taxon>
    </lineage>
</organism>
<dbReference type="GO" id="GO:0016036">
    <property type="term" value="P:cellular response to phosphate starvation"/>
    <property type="evidence" value="ECO:0007669"/>
    <property type="project" value="TreeGrafter"/>
</dbReference>
<feature type="non-terminal residue" evidence="8">
    <location>
        <position position="1"/>
    </location>
</feature>
<keyword evidence="6" id="KW-0902">Two-component regulatory system</keyword>
<evidence type="ECO:0000256" key="2">
    <source>
        <dbReference type="ARBA" id="ARBA00012438"/>
    </source>
</evidence>
<proteinExistence type="predicted"/>
<dbReference type="SUPFAM" id="SSF55874">
    <property type="entry name" value="ATPase domain of HSP90 chaperone/DNA topoisomerase II/histidine kinase"/>
    <property type="match status" value="1"/>
</dbReference>
<evidence type="ECO:0000256" key="6">
    <source>
        <dbReference type="ARBA" id="ARBA00023012"/>
    </source>
</evidence>
<dbReference type="GO" id="GO:0004721">
    <property type="term" value="F:phosphoprotein phosphatase activity"/>
    <property type="evidence" value="ECO:0007669"/>
    <property type="project" value="TreeGrafter"/>
</dbReference>
<evidence type="ECO:0000256" key="5">
    <source>
        <dbReference type="ARBA" id="ARBA00022777"/>
    </source>
</evidence>